<name>C7P4U9_HALMD</name>
<protein>
    <submittedName>
        <fullName evidence="1">Uncharacterized protein</fullName>
    </submittedName>
</protein>
<keyword evidence="1" id="KW-0614">Plasmid</keyword>
<reference evidence="2" key="1">
    <citation type="journal article" date="2009" name="Stand. Genomic Sci.">
        <title>Complete genome sequence of Halomicrobium mukohataei type strain (arg-2).</title>
        <authorList>
            <person name="Tindall B.J."/>
            <person name="Schneider S."/>
            <person name="Lapidus A."/>
            <person name="Copeland A."/>
            <person name="Glavina Del Rio T."/>
            <person name="Nolan M."/>
            <person name="Lucas S."/>
            <person name="Chen F."/>
            <person name="Tice H."/>
            <person name="Cheng J.F."/>
            <person name="Saunders E."/>
            <person name="Bruce D."/>
            <person name="Goodwin L."/>
            <person name="Pitluck S."/>
            <person name="Mikhailova N."/>
            <person name="Pati A."/>
            <person name="Ivanova N."/>
            <person name="Mavrommatis K."/>
            <person name="Chen A."/>
            <person name="Palaniappan K."/>
            <person name="Chain P."/>
            <person name="Land M."/>
            <person name="Hauser L."/>
            <person name="Chang Y.J."/>
            <person name="Jeffries C.D."/>
            <person name="Brettin T."/>
            <person name="Han C."/>
            <person name="Rohde M."/>
            <person name="Goker M."/>
            <person name="Bristow J."/>
            <person name="Eisen J.A."/>
            <person name="Markowitz V."/>
            <person name="Hugenholtz P."/>
            <person name="Klenk H.P."/>
            <person name="Kyrpides N.C."/>
            <person name="Detter J.C."/>
        </authorList>
    </citation>
    <scope>NUCLEOTIDE SEQUENCE [LARGE SCALE GENOMIC DNA]</scope>
    <source>
        <strain evidence="2">ATCC 700874 / DSM 12286 / JCM 9738 / NCIMB 13541</strain>
        <plasmid evidence="2">Plasmid pHmuk01</plasmid>
    </source>
</reference>
<keyword evidence="2" id="KW-1185">Reference proteome</keyword>
<dbReference type="HOGENOM" id="CLU_3263691_0_0_2"/>
<dbReference type="EMBL" id="CP001689">
    <property type="protein sequence ID" value="ACV49344.1"/>
    <property type="molecule type" value="Genomic_DNA"/>
</dbReference>
<dbReference type="Proteomes" id="UP000001746">
    <property type="component" value="Plasmid pHmuk01"/>
</dbReference>
<accession>C7P4U9</accession>
<dbReference type="AlphaFoldDB" id="C7P4U9"/>
<evidence type="ECO:0000313" key="1">
    <source>
        <dbReference type="EMBL" id="ACV49344.1"/>
    </source>
</evidence>
<sequence length="41" mass="4693">MLLVLVLPFEDVAFREELGRADEQPLFDEEVAQFLSATPTR</sequence>
<geneLocation type="plasmid" evidence="1 2">
    <name>pHmuk01</name>
</geneLocation>
<gene>
    <name evidence="1" type="ordered locus">Hmuk_3242</name>
</gene>
<dbReference type="KEGG" id="hmu:Hmuk_3242"/>
<evidence type="ECO:0000313" key="2">
    <source>
        <dbReference type="Proteomes" id="UP000001746"/>
    </source>
</evidence>
<proteinExistence type="predicted"/>
<organism evidence="1 2">
    <name type="scientific">Halomicrobium mukohataei (strain ATCC 700874 / DSM 12286 / JCM 9738 / NCIMB 13541)</name>
    <name type="common">Haloarcula mukohataei</name>
    <dbReference type="NCBI Taxonomy" id="485914"/>
    <lineage>
        <taxon>Archaea</taxon>
        <taxon>Methanobacteriati</taxon>
        <taxon>Methanobacteriota</taxon>
        <taxon>Stenosarchaea group</taxon>
        <taxon>Halobacteria</taxon>
        <taxon>Halobacteriales</taxon>
        <taxon>Haloarculaceae</taxon>
        <taxon>Halomicrobium</taxon>
    </lineage>
</organism>